<keyword evidence="3" id="KW-1185">Reference proteome</keyword>
<gene>
    <name evidence="2" type="ORF">FOA19_20990</name>
</gene>
<feature type="domain" description="DUF4440" evidence="1">
    <location>
        <begin position="12"/>
        <end position="118"/>
    </location>
</feature>
<dbReference type="OrthoDB" id="9814425at2"/>
<reference evidence="2 3" key="1">
    <citation type="submission" date="2019-07" db="EMBL/GenBank/DDBJ databases">
        <title>Rufibacter sp. nov., isolated from lake sediment.</title>
        <authorList>
            <person name="Qu J.-H."/>
        </authorList>
    </citation>
    <scope>NUCLEOTIDE SEQUENCE [LARGE SCALE GENOMIC DNA]</scope>
    <source>
        <strain evidence="2 3">NBS58-1</strain>
    </source>
</reference>
<dbReference type="Pfam" id="PF14534">
    <property type="entry name" value="DUF4440"/>
    <property type="match status" value="1"/>
</dbReference>
<dbReference type="EMBL" id="VKKY01000003">
    <property type="protein sequence ID" value="KAA3436854.1"/>
    <property type="molecule type" value="Genomic_DNA"/>
</dbReference>
<dbReference type="NCBIfam" id="TIGR02246">
    <property type="entry name" value="SgcJ/EcaC family oxidoreductase"/>
    <property type="match status" value="1"/>
</dbReference>
<dbReference type="InterPro" id="IPR027843">
    <property type="entry name" value="DUF4440"/>
</dbReference>
<evidence type="ECO:0000313" key="3">
    <source>
        <dbReference type="Proteomes" id="UP000324133"/>
    </source>
</evidence>
<dbReference type="InterPro" id="IPR032710">
    <property type="entry name" value="NTF2-like_dom_sf"/>
</dbReference>
<comment type="caution">
    <text evidence="2">The sequence shown here is derived from an EMBL/GenBank/DDBJ whole genome shotgun (WGS) entry which is preliminary data.</text>
</comment>
<dbReference type="AlphaFoldDB" id="A0A5B6TCV7"/>
<dbReference type="Proteomes" id="UP000324133">
    <property type="component" value="Unassembled WGS sequence"/>
</dbReference>
<evidence type="ECO:0000313" key="2">
    <source>
        <dbReference type="EMBL" id="KAA3436854.1"/>
    </source>
</evidence>
<organism evidence="2 3">
    <name type="scientific">Rufibacter hautae</name>
    <dbReference type="NCBI Taxonomy" id="2595005"/>
    <lineage>
        <taxon>Bacteria</taxon>
        <taxon>Pseudomonadati</taxon>
        <taxon>Bacteroidota</taxon>
        <taxon>Cytophagia</taxon>
        <taxon>Cytophagales</taxon>
        <taxon>Hymenobacteraceae</taxon>
        <taxon>Rufibacter</taxon>
    </lineage>
</organism>
<protein>
    <submittedName>
        <fullName evidence="2">SgcJ/EcaC family oxidoreductase</fullName>
    </submittedName>
</protein>
<dbReference type="RefSeq" id="WP_149092793.1">
    <property type="nucleotide sequence ID" value="NZ_VKKY01000003.1"/>
</dbReference>
<evidence type="ECO:0000259" key="1">
    <source>
        <dbReference type="Pfam" id="PF14534"/>
    </source>
</evidence>
<proteinExistence type="predicted"/>
<name>A0A5B6TCV7_9BACT</name>
<dbReference type="SUPFAM" id="SSF54427">
    <property type="entry name" value="NTF2-like"/>
    <property type="match status" value="1"/>
</dbReference>
<accession>A0A5B6TCV7</accession>
<dbReference type="Gene3D" id="3.10.450.50">
    <property type="match status" value="1"/>
</dbReference>
<sequence length="129" mass="14220">MQTVHQDITDEIKTLCRDFESAFAKGDAAGIAALYTQDGMLLPSGSDIVQGQEAISQYWQGAINAGMKECHLETVEVELLEDTAIELGRYVLLGDGGRTLDQGKNMVVWKKISGDWRIQKDIWNSNSGN</sequence>
<dbReference type="InterPro" id="IPR011944">
    <property type="entry name" value="Steroid_delta5-4_isomerase"/>
</dbReference>